<dbReference type="EMBL" id="CP032568">
    <property type="protein sequence ID" value="AYF75467.1"/>
    <property type="molecule type" value="Genomic_DNA"/>
</dbReference>
<dbReference type="Pfam" id="PF06283">
    <property type="entry name" value="ThuA"/>
    <property type="match status" value="1"/>
</dbReference>
<dbReference type="InterPro" id="IPR029062">
    <property type="entry name" value="Class_I_gatase-like"/>
</dbReference>
<dbReference type="Proteomes" id="UP000267164">
    <property type="component" value="Chromosome"/>
</dbReference>
<keyword evidence="3" id="KW-1185">Reference proteome</keyword>
<dbReference type="AlphaFoldDB" id="A0A386ZDM5"/>
<gene>
    <name evidence="2" type="ORF">D7D52_18215</name>
</gene>
<evidence type="ECO:0000259" key="1">
    <source>
        <dbReference type="Pfam" id="PF06283"/>
    </source>
</evidence>
<dbReference type="PANTHER" id="PTHR40469">
    <property type="entry name" value="SECRETED GLYCOSYL HYDROLASE"/>
    <property type="match status" value="1"/>
</dbReference>
<dbReference type="PANTHER" id="PTHR40469:SF2">
    <property type="entry name" value="GALACTOSE-BINDING DOMAIN-LIKE SUPERFAMILY PROTEIN"/>
    <property type="match status" value="1"/>
</dbReference>
<feature type="domain" description="ThuA-like" evidence="1">
    <location>
        <begin position="11"/>
        <end position="214"/>
    </location>
</feature>
<dbReference type="RefSeq" id="WP_120738006.1">
    <property type="nucleotide sequence ID" value="NZ_CP032568.1"/>
</dbReference>
<sequence>MAGPAGRVDAVLVCGGRWHDFDYARLQLLTELAAHEHVRTRTYENYACLDALAAADLLITYTCAVVPTPEQRSALIDFVARGGRWLALHATNAAIEPLAADRFATPRAFGDLAPVLGSQFLGHPPIAPYRVEFTEPDHPFLHGLTPFEVTDELYLSELHPPLQVLAHTHYTGPSPGFEEGHLTDSAPRPVLYLKNHGQGTVCYFTLGHCRGRYDLQDLGVDDLGVTDRGSWTVPAFRTLLTRCLDWAITPS</sequence>
<evidence type="ECO:0000313" key="3">
    <source>
        <dbReference type="Proteomes" id="UP000267164"/>
    </source>
</evidence>
<protein>
    <submittedName>
        <fullName evidence="2">ThuA domain-containing protein</fullName>
    </submittedName>
</protein>
<dbReference type="OrthoDB" id="9785923at2"/>
<proteinExistence type="predicted"/>
<dbReference type="Gene3D" id="3.40.50.880">
    <property type="match status" value="1"/>
</dbReference>
<name>A0A386ZDM5_9NOCA</name>
<dbReference type="InterPro" id="IPR029010">
    <property type="entry name" value="ThuA-like"/>
</dbReference>
<evidence type="ECO:0000313" key="2">
    <source>
        <dbReference type="EMBL" id="AYF75467.1"/>
    </source>
</evidence>
<reference evidence="2 3" key="1">
    <citation type="submission" date="2018-09" db="EMBL/GenBank/DDBJ databases">
        <title>Nocardia yunnanensis sp. nov., an actinomycete isolated from a soil sample.</title>
        <authorList>
            <person name="Zhang J."/>
        </authorList>
    </citation>
    <scope>NUCLEOTIDE SEQUENCE [LARGE SCALE GENOMIC DNA]</scope>
    <source>
        <strain evidence="2 3">CFHS0054</strain>
    </source>
</reference>
<accession>A0A386ZDM5</accession>
<dbReference type="SUPFAM" id="SSF52317">
    <property type="entry name" value="Class I glutamine amidotransferase-like"/>
    <property type="match status" value="1"/>
</dbReference>
<dbReference type="KEGG" id="nyu:D7D52_18215"/>
<organism evidence="2 3">
    <name type="scientific">Nocardia yunnanensis</name>
    <dbReference type="NCBI Taxonomy" id="2382165"/>
    <lineage>
        <taxon>Bacteria</taxon>
        <taxon>Bacillati</taxon>
        <taxon>Actinomycetota</taxon>
        <taxon>Actinomycetes</taxon>
        <taxon>Mycobacteriales</taxon>
        <taxon>Nocardiaceae</taxon>
        <taxon>Nocardia</taxon>
    </lineage>
</organism>